<dbReference type="Proteomes" id="UP000694853">
    <property type="component" value="Unplaced"/>
</dbReference>
<dbReference type="GeneID" id="113859805"/>
<dbReference type="InterPro" id="IPR016024">
    <property type="entry name" value="ARM-type_fold"/>
</dbReference>
<dbReference type="RefSeq" id="XP_027348290.1">
    <property type="nucleotide sequence ID" value="XM_027492489.1"/>
</dbReference>
<evidence type="ECO:0000313" key="3">
    <source>
        <dbReference type="RefSeq" id="XP_027348290.1"/>
    </source>
</evidence>
<organism evidence="2 3">
    <name type="scientific">Abrus precatorius</name>
    <name type="common">Indian licorice</name>
    <name type="synonym">Glycine abrus</name>
    <dbReference type="NCBI Taxonomy" id="3816"/>
    <lineage>
        <taxon>Eukaryota</taxon>
        <taxon>Viridiplantae</taxon>
        <taxon>Streptophyta</taxon>
        <taxon>Embryophyta</taxon>
        <taxon>Tracheophyta</taxon>
        <taxon>Spermatophyta</taxon>
        <taxon>Magnoliopsida</taxon>
        <taxon>eudicotyledons</taxon>
        <taxon>Gunneridae</taxon>
        <taxon>Pentapetalae</taxon>
        <taxon>rosids</taxon>
        <taxon>fabids</taxon>
        <taxon>Fabales</taxon>
        <taxon>Fabaceae</taxon>
        <taxon>Papilionoideae</taxon>
        <taxon>50 kb inversion clade</taxon>
        <taxon>NPAAA clade</taxon>
        <taxon>indigoferoid/millettioid clade</taxon>
        <taxon>Abreae</taxon>
        <taxon>Abrus</taxon>
    </lineage>
</organism>
<reference evidence="3" key="2">
    <citation type="submission" date="2025-08" db="UniProtKB">
        <authorList>
            <consortium name="RefSeq"/>
        </authorList>
    </citation>
    <scope>IDENTIFICATION</scope>
    <source>
        <tissue evidence="3">Young leaves</tissue>
    </source>
</reference>
<evidence type="ECO:0000313" key="2">
    <source>
        <dbReference type="Proteomes" id="UP000694853"/>
    </source>
</evidence>
<reference evidence="2" key="1">
    <citation type="journal article" date="2019" name="Toxins">
        <title>Detection of Abrin-Like and Prepropulchellin-Like Toxin Genes and Transcripts Using Whole Genome Sequencing and Full-Length Transcript Sequencing of Abrus precatorius.</title>
        <authorList>
            <person name="Hovde B.T."/>
            <person name="Daligault H.E."/>
            <person name="Hanschen E.R."/>
            <person name="Kunde Y.A."/>
            <person name="Johnson M.B."/>
            <person name="Starkenburg S.R."/>
            <person name="Johnson S.L."/>
        </authorList>
    </citation>
    <scope>NUCLEOTIDE SEQUENCE [LARGE SCALE GENOMIC DNA]</scope>
</reference>
<feature type="domain" description="Putative E3 ubiquitin-protein ligase LIN ARM-like" evidence="1">
    <location>
        <begin position="1"/>
        <end position="171"/>
    </location>
</feature>
<sequence length="187" mass="20845">MERTLLKQAGFIENYLEDSSHGKEIVVYNSALKNKEEDEAESWQTRAASFLFKSGNKNLLAALADSAVNGVPSLARASLITISWMSSYLHLVDDRKLPPMVFSIIIPLLLKYLNYDKDVEARVLVSYSLLCLVKNSGYVSSVLPSLDEDSLKHLQNLSLVTWTANELISIIAKSSIRSKSMKNKAAY</sequence>
<proteinExistence type="predicted"/>
<gene>
    <name evidence="3" type="primary">LOC113859805</name>
</gene>
<dbReference type="InterPro" id="IPR055566">
    <property type="entry name" value="ARM_LIN"/>
</dbReference>
<dbReference type="KEGG" id="aprc:113859805"/>
<dbReference type="PANTHER" id="PTHR35549:SF3">
    <property type="entry name" value="E3 UBIQUITIN-PROTEIN LIGASE LIN"/>
    <property type="match status" value="1"/>
</dbReference>
<accession>A0A8B8KWP4</accession>
<protein>
    <submittedName>
        <fullName evidence="3">Uncharacterized protein LOC113859805</fullName>
    </submittedName>
</protein>
<evidence type="ECO:0000259" key="1">
    <source>
        <dbReference type="Pfam" id="PF23628"/>
    </source>
</evidence>
<name>A0A8B8KWP4_ABRPR</name>
<dbReference type="OrthoDB" id="635642at2759"/>
<dbReference type="PANTHER" id="PTHR35549">
    <property type="entry name" value="OS04G0584500 PROTEIN"/>
    <property type="match status" value="1"/>
</dbReference>
<dbReference type="SUPFAM" id="SSF48371">
    <property type="entry name" value="ARM repeat"/>
    <property type="match status" value="1"/>
</dbReference>
<dbReference type="Pfam" id="PF23628">
    <property type="entry name" value="ARM_LIN_C"/>
    <property type="match status" value="1"/>
</dbReference>
<keyword evidence="2" id="KW-1185">Reference proteome</keyword>
<dbReference type="AlphaFoldDB" id="A0A8B8KWP4"/>